<dbReference type="AlphaFoldDB" id="A0A9W9RTZ6"/>
<dbReference type="Proteomes" id="UP001148299">
    <property type="component" value="Unassembled WGS sequence"/>
</dbReference>
<name>A0A9W9RTZ6_PENBR</name>
<protein>
    <submittedName>
        <fullName evidence="2">Uncharacterized protein</fullName>
    </submittedName>
</protein>
<evidence type="ECO:0000313" key="2">
    <source>
        <dbReference type="EMBL" id="KAJ5366301.1"/>
    </source>
</evidence>
<reference evidence="2" key="1">
    <citation type="submission" date="2022-12" db="EMBL/GenBank/DDBJ databases">
        <authorList>
            <person name="Petersen C."/>
        </authorList>
    </citation>
    <scope>NUCLEOTIDE SEQUENCE</scope>
    <source>
        <strain evidence="2">IBT 35675</strain>
    </source>
</reference>
<evidence type="ECO:0000256" key="1">
    <source>
        <dbReference type="SAM" id="MobiDB-lite"/>
    </source>
</evidence>
<comment type="caution">
    <text evidence="2">The sequence shown here is derived from an EMBL/GenBank/DDBJ whole genome shotgun (WGS) entry which is preliminary data.</text>
</comment>
<keyword evidence="3" id="KW-1185">Reference proteome</keyword>
<proteinExistence type="predicted"/>
<evidence type="ECO:0000313" key="3">
    <source>
        <dbReference type="Proteomes" id="UP001148299"/>
    </source>
</evidence>
<reference evidence="2" key="2">
    <citation type="journal article" date="2023" name="IMA Fungus">
        <title>Comparative genomic study of the Penicillium genus elucidates a diverse pangenome and 15 lateral gene transfer events.</title>
        <authorList>
            <person name="Petersen C."/>
            <person name="Sorensen T."/>
            <person name="Nielsen M.R."/>
            <person name="Sondergaard T.E."/>
            <person name="Sorensen J.L."/>
            <person name="Fitzpatrick D.A."/>
            <person name="Frisvad J.C."/>
            <person name="Nielsen K.L."/>
        </authorList>
    </citation>
    <scope>NUCLEOTIDE SEQUENCE</scope>
    <source>
        <strain evidence="2">IBT 35675</strain>
    </source>
</reference>
<accession>A0A9W9RTZ6</accession>
<feature type="compositionally biased region" description="Low complexity" evidence="1">
    <location>
        <begin position="244"/>
        <end position="253"/>
    </location>
</feature>
<organism evidence="2 3">
    <name type="scientific">Penicillium brevicompactum</name>
    <dbReference type="NCBI Taxonomy" id="5074"/>
    <lineage>
        <taxon>Eukaryota</taxon>
        <taxon>Fungi</taxon>
        <taxon>Dikarya</taxon>
        <taxon>Ascomycota</taxon>
        <taxon>Pezizomycotina</taxon>
        <taxon>Eurotiomycetes</taxon>
        <taxon>Eurotiomycetidae</taxon>
        <taxon>Eurotiales</taxon>
        <taxon>Aspergillaceae</taxon>
        <taxon>Penicillium</taxon>
    </lineage>
</organism>
<sequence length="288" mass="32271">MHSFANLGPGELNPFPNPAIRKIGFSEDPAQFTVAKLLILAWPIQRPTPECNSPPTGDFEAWVHEIKPLTLEERDQLPRDSDTNTLHTPWRDQVYFMWNHVFYDVGNWMSSMYGTRYFQPPNIEAFVIDFPTHDGESDDGKTPAAVKVWDAEALFTAAYLAPGITLRVETLRSDQEHGEPFHSADIKHEERFNVLYTKKAIQVRFHVDGEWDPRAGGLAAVIVHGTMLGEPRQMAEESEESGESDQSGQSGESGNDDSSDDEDDGGNEKAEDIKDGITCHVDEVNKEL</sequence>
<gene>
    <name evidence="2" type="ORF">N7541_000242</name>
</gene>
<dbReference type="EMBL" id="JAPZBR010000001">
    <property type="protein sequence ID" value="KAJ5366301.1"/>
    <property type="molecule type" value="Genomic_DNA"/>
</dbReference>
<feature type="region of interest" description="Disordered" evidence="1">
    <location>
        <begin position="231"/>
        <end position="288"/>
    </location>
</feature>
<feature type="compositionally biased region" description="Basic and acidic residues" evidence="1">
    <location>
        <begin position="266"/>
        <end position="288"/>
    </location>
</feature>
<feature type="compositionally biased region" description="Acidic residues" evidence="1">
    <location>
        <begin position="254"/>
        <end position="265"/>
    </location>
</feature>